<dbReference type="InterPro" id="IPR058891">
    <property type="entry name" value="CPPA"/>
</dbReference>
<comment type="caution">
    <text evidence="1">The sequence shown here is derived from an EMBL/GenBank/DDBJ whole genome shotgun (WGS) entry which is preliminary data.</text>
</comment>
<protein>
    <submittedName>
        <fullName evidence="1">Uncharacterized protein</fullName>
    </submittedName>
</protein>
<gene>
    <name evidence="1" type="ORF">FSB64_38470</name>
</gene>
<dbReference type="RefSeq" id="WP_176369798.1">
    <property type="nucleotide sequence ID" value="NZ_JBNDMS010000003.1"/>
</dbReference>
<dbReference type="EMBL" id="VOMC01000085">
    <property type="protein sequence ID" value="NVI09424.1"/>
    <property type="molecule type" value="Genomic_DNA"/>
</dbReference>
<dbReference type="Proteomes" id="UP000821598">
    <property type="component" value="Unassembled WGS sequence"/>
</dbReference>
<name>A0ABX2NY26_9BURK</name>
<dbReference type="Pfam" id="PF25860">
    <property type="entry name" value="CPPA"/>
    <property type="match status" value="1"/>
</dbReference>
<keyword evidence="2" id="KW-1185">Reference proteome</keyword>
<evidence type="ECO:0000313" key="1">
    <source>
        <dbReference type="EMBL" id="NVI09424.1"/>
    </source>
</evidence>
<evidence type="ECO:0000313" key="2">
    <source>
        <dbReference type="Proteomes" id="UP000821598"/>
    </source>
</evidence>
<accession>A0ABX2NY26</accession>
<proteinExistence type="predicted"/>
<reference evidence="1 2" key="1">
    <citation type="submission" date="2019-08" db="EMBL/GenBank/DDBJ databases">
        <title>Paraburkholderia simonii sp. nov. and P. youngii sp. nov. Brazilian and Mexican Mimosa-associated rhizobia.</title>
        <authorList>
            <person name="Mavima L."/>
            <person name="Beukes C.W."/>
            <person name="Palmer M."/>
            <person name="De Meyer S.E."/>
            <person name="James E.K."/>
            <person name="Maluk M."/>
            <person name="Avontuur J.R."/>
            <person name="Chan W.Y."/>
            <person name="Venter S.N."/>
            <person name="Steenkamp E.T."/>
        </authorList>
    </citation>
    <scope>NUCLEOTIDE SEQUENCE [LARGE SCALE GENOMIC DNA]</scope>
    <source>
        <strain evidence="1 2">JPY454</strain>
    </source>
</reference>
<sequence>MEHLVRVQNERDRHTLAWLRAQVGDAAIAAAVQRCTGPTKPYLSTLCRLLGVTAPRFIAPRAQVASVTAEQSLATIRQILASRRSQRSPKPVAVAAPMRRP</sequence>
<organism evidence="1 2">
    <name type="scientific">Paraburkholderia youngii</name>
    <dbReference type="NCBI Taxonomy" id="2782701"/>
    <lineage>
        <taxon>Bacteria</taxon>
        <taxon>Pseudomonadati</taxon>
        <taxon>Pseudomonadota</taxon>
        <taxon>Betaproteobacteria</taxon>
        <taxon>Burkholderiales</taxon>
        <taxon>Burkholderiaceae</taxon>
        <taxon>Paraburkholderia</taxon>
    </lineage>
</organism>